<dbReference type="Pfam" id="PF13646">
    <property type="entry name" value="HEAT_2"/>
    <property type="match status" value="1"/>
</dbReference>
<dbReference type="PANTHER" id="PTHR12697">
    <property type="entry name" value="PBS LYASE HEAT-LIKE PROTEIN"/>
    <property type="match status" value="1"/>
</dbReference>
<dbReference type="GO" id="GO:0016491">
    <property type="term" value="F:oxidoreductase activity"/>
    <property type="evidence" value="ECO:0007669"/>
    <property type="project" value="TreeGrafter"/>
</dbReference>
<dbReference type="Proteomes" id="UP000214646">
    <property type="component" value="Unassembled WGS sequence"/>
</dbReference>
<evidence type="ECO:0000313" key="1">
    <source>
        <dbReference type="EMBL" id="OWK47006.1"/>
    </source>
</evidence>
<dbReference type="InterPro" id="IPR004155">
    <property type="entry name" value="PBS_lyase_HEAT"/>
</dbReference>
<accession>A0A225EAE8</accession>
<gene>
    <name evidence="1" type="ORF">FRUB_00705</name>
</gene>
<dbReference type="EMBL" id="NIDE01000001">
    <property type="protein sequence ID" value="OWK47006.1"/>
    <property type="molecule type" value="Genomic_DNA"/>
</dbReference>
<dbReference type="PANTHER" id="PTHR12697:SF38">
    <property type="entry name" value="PBS LYASE HEAT DOMAIN PROTEIN REPEAT-CONTAINING PROTEIN"/>
    <property type="match status" value="1"/>
</dbReference>
<organism evidence="1 2">
    <name type="scientific">Fimbriiglobus ruber</name>
    <dbReference type="NCBI Taxonomy" id="1908690"/>
    <lineage>
        <taxon>Bacteria</taxon>
        <taxon>Pseudomonadati</taxon>
        <taxon>Planctomycetota</taxon>
        <taxon>Planctomycetia</taxon>
        <taxon>Gemmatales</taxon>
        <taxon>Gemmataceae</taxon>
        <taxon>Fimbriiglobus</taxon>
    </lineage>
</organism>
<dbReference type="AlphaFoldDB" id="A0A225EAE8"/>
<name>A0A225EAE8_9BACT</name>
<dbReference type="InterPro" id="IPR011989">
    <property type="entry name" value="ARM-like"/>
</dbReference>
<comment type="caution">
    <text evidence="1">The sequence shown here is derived from an EMBL/GenBank/DDBJ whole genome shotgun (WGS) entry which is preliminary data.</text>
</comment>
<reference evidence="2" key="1">
    <citation type="submission" date="2017-06" db="EMBL/GenBank/DDBJ databases">
        <title>Genome analysis of Fimbriiglobus ruber SP5, the first member of the order Planctomycetales with confirmed chitinolytic capability.</title>
        <authorList>
            <person name="Ravin N.V."/>
            <person name="Rakitin A.L."/>
            <person name="Ivanova A.A."/>
            <person name="Beletsky A.V."/>
            <person name="Kulichevskaya I.S."/>
            <person name="Mardanov A.V."/>
            <person name="Dedysh S.N."/>
        </authorList>
    </citation>
    <scope>NUCLEOTIDE SEQUENCE [LARGE SCALE GENOMIC DNA]</scope>
    <source>
        <strain evidence="2">SP5</strain>
    </source>
</reference>
<protein>
    <submittedName>
        <fullName evidence="1">HEAT repeat protein</fullName>
    </submittedName>
</protein>
<dbReference type="SUPFAM" id="SSF48371">
    <property type="entry name" value="ARM repeat"/>
    <property type="match status" value="1"/>
</dbReference>
<dbReference type="SMART" id="SM00567">
    <property type="entry name" value="EZ_HEAT"/>
    <property type="match status" value="2"/>
</dbReference>
<evidence type="ECO:0000313" key="2">
    <source>
        <dbReference type="Proteomes" id="UP000214646"/>
    </source>
</evidence>
<dbReference type="InterPro" id="IPR016024">
    <property type="entry name" value="ARM-type_fold"/>
</dbReference>
<dbReference type="Gene3D" id="1.25.10.10">
    <property type="entry name" value="Leucine-rich Repeat Variant"/>
    <property type="match status" value="1"/>
</dbReference>
<sequence>MLVLSAATASVQAAPPGADETVVRRLVEALKDPDLEVRQNIGLALAKIGPAAVELLTEALKDAIPERRAGAAYALSLLGPTARPALPALLDALGDKEVDVRRQVSYAISRVISSGPQPRVPAVKSDPPVVQRTPLVPAIPAAPVPPAGEKK</sequence>
<proteinExistence type="predicted"/>
<keyword evidence="2" id="KW-1185">Reference proteome</keyword>